<organism evidence="9 10">
    <name type="scientific">Anaerobranca gottschalkii DSM 13577</name>
    <dbReference type="NCBI Taxonomy" id="1120990"/>
    <lineage>
        <taxon>Bacteria</taxon>
        <taxon>Bacillati</taxon>
        <taxon>Bacillota</taxon>
        <taxon>Clostridia</taxon>
        <taxon>Eubacteriales</taxon>
        <taxon>Proteinivoracaceae</taxon>
        <taxon>Anaerobranca</taxon>
    </lineage>
</organism>
<feature type="binding site" evidence="6">
    <location>
        <position position="323"/>
    </location>
    <ligand>
        <name>Mn(2+)</name>
        <dbReference type="ChEBI" id="CHEBI:29035"/>
        <label>1</label>
    </ligand>
</feature>
<evidence type="ECO:0000256" key="3">
    <source>
        <dbReference type="ARBA" id="ARBA00022723"/>
    </source>
</evidence>
<dbReference type="UniPathway" id="UPA00087">
    <property type="reaction ID" value="UER00173"/>
</dbReference>
<dbReference type="OrthoDB" id="9769930at2"/>
<feature type="binding site" evidence="6">
    <location>
        <position position="335"/>
    </location>
    <ligand>
        <name>Mn(2+)</name>
        <dbReference type="ChEBI" id="CHEBI:29035"/>
        <label>2</label>
    </ligand>
</feature>
<evidence type="ECO:0000256" key="6">
    <source>
        <dbReference type="HAMAP-Rule" id="MF_00740"/>
    </source>
</evidence>
<dbReference type="CDD" id="cd16009">
    <property type="entry name" value="PPM"/>
    <property type="match status" value="1"/>
</dbReference>
<dbReference type="PANTHER" id="PTHR21110">
    <property type="entry name" value="PHOSPHOPENTOMUTASE"/>
    <property type="match status" value="1"/>
</dbReference>
<dbReference type="Proteomes" id="UP000243819">
    <property type="component" value="Unassembled WGS sequence"/>
</dbReference>
<comment type="catalytic activity">
    <reaction evidence="6">
        <text>alpha-D-ribose 1-phosphate = D-ribose 5-phosphate</text>
        <dbReference type="Rhea" id="RHEA:18793"/>
        <dbReference type="ChEBI" id="CHEBI:57720"/>
        <dbReference type="ChEBI" id="CHEBI:78346"/>
        <dbReference type="EC" id="5.4.2.7"/>
    </reaction>
</comment>
<keyword evidence="10" id="KW-1185">Reference proteome</keyword>
<protein>
    <recommendedName>
        <fullName evidence="6 7">Phosphopentomutase</fullName>
        <ecNumber evidence="6 7">5.4.2.7</ecNumber>
    </recommendedName>
    <alternativeName>
        <fullName evidence="6">Phosphodeoxyribomutase</fullName>
    </alternativeName>
</protein>
<evidence type="ECO:0000313" key="10">
    <source>
        <dbReference type="Proteomes" id="UP000243819"/>
    </source>
</evidence>
<dbReference type="NCBIfam" id="TIGR01696">
    <property type="entry name" value="deoB"/>
    <property type="match status" value="1"/>
</dbReference>
<dbReference type="NCBIfam" id="NF003766">
    <property type="entry name" value="PRK05362.1"/>
    <property type="match status" value="1"/>
</dbReference>
<dbReference type="AlphaFoldDB" id="A0A1H9Y109"/>
<evidence type="ECO:0000256" key="7">
    <source>
        <dbReference type="NCBIfam" id="TIGR01696"/>
    </source>
</evidence>
<comment type="cofactor">
    <cofactor evidence="6">
        <name>Mn(2+)</name>
        <dbReference type="ChEBI" id="CHEBI:29035"/>
    </cofactor>
    <text evidence="6">Binds 2 manganese ions.</text>
</comment>
<comment type="pathway">
    <text evidence="6">Carbohydrate degradation; 2-deoxy-D-ribose 1-phosphate degradation; D-glyceraldehyde 3-phosphate and acetaldehyde from 2-deoxy-alpha-D-ribose 1-phosphate: step 1/2.</text>
</comment>
<proteinExistence type="inferred from homology"/>
<feature type="binding site" evidence="6">
    <location>
        <position position="287"/>
    </location>
    <ligand>
        <name>Mn(2+)</name>
        <dbReference type="ChEBI" id="CHEBI:29035"/>
        <label>2</label>
    </ligand>
</feature>
<comment type="subcellular location">
    <subcellularLocation>
        <location evidence="6">Cytoplasm</location>
    </subcellularLocation>
</comment>
<keyword evidence="5 6" id="KW-0413">Isomerase</keyword>
<dbReference type="Gene3D" id="3.30.70.1250">
    <property type="entry name" value="Phosphopentomutase"/>
    <property type="match status" value="1"/>
</dbReference>
<dbReference type="SUPFAM" id="SSF143856">
    <property type="entry name" value="DeoB insert domain-like"/>
    <property type="match status" value="1"/>
</dbReference>
<keyword evidence="2 6" id="KW-0963">Cytoplasm</keyword>
<sequence length="383" mass="42144">MKRVVLLVLDSVGIGALPDAHLYNDQGANTLANIAESLGGLNLPNLQKMGLGNIHPIKGVEPAESPIASYGKMAEKSPGKDTTTGHWEIAGYILDKPFPTYPNGFPKDLIEEFERKIGRKTLGNYPASGTQIIEDLGEEHVKTGYPIVYTSADSVFQIAAHEEVIPLEELYEMCKIAREMLVGDHGVGRVIARPFVGQPGNFSRTTNRKDFSRLPDRKIVLQSLQEEGYEVLSIGKIWDIYGGVGITRSLKSKSNLDGLEKTLESLKGDFSGLIMTNLVDFDMLYGHRNDVEGYGKALMETDQMVGKILDNLKEDDVLIITADHGCDPTHPGTDHTREYVPVLVYGKKLPVQSLGVRESFVDVAATLVKIFNLKDQYNGKSLI</sequence>
<keyword evidence="4 6" id="KW-0464">Manganese</keyword>
<dbReference type="PIRSF" id="PIRSF001491">
    <property type="entry name" value="Ppentomutase"/>
    <property type="match status" value="1"/>
</dbReference>
<comment type="function">
    <text evidence="6">Isomerase that catalyzes the conversion of deoxy-ribose 1-phosphate (dRib-1-P) and ribose 1-phosphate (Rib-1-P) to deoxy-ribose 5-phosphate (dRib-5-P) and ribose 5-phosphate (Rib-5-P), respectively.</text>
</comment>
<dbReference type="InterPro" id="IPR024052">
    <property type="entry name" value="Phosphopentomutase_DeoB_cap_sf"/>
</dbReference>
<keyword evidence="3 6" id="KW-0479">Metal-binding</keyword>
<dbReference type="InterPro" id="IPR006124">
    <property type="entry name" value="Metalloenzyme"/>
</dbReference>
<dbReference type="EC" id="5.4.2.7" evidence="6 7"/>
<feature type="binding site" evidence="6">
    <location>
        <position position="282"/>
    </location>
    <ligand>
        <name>Mn(2+)</name>
        <dbReference type="ChEBI" id="CHEBI:29035"/>
        <label>2</label>
    </ligand>
</feature>
<dbReference type="HAMAP" id="MF_00740">
    <property type="entry name" value="Phosphopentomut"/>
    <property type="match status" value="1"/>
</dbReference>
<gene>
    <name evidence="6" type="primary">deoB</name>
    <name evidence="9" type="ORF">SAMN03080614_100151</name>
</gene>
<dbReference type="Gene3D" id="3.40.720.10">
    <property type="entry name" value="Alkaline Phosphatase, subunit A"/>
    <property type="match status" value="1"/>
</dbReference>
<dbReference type="SUPFAM" id="SSF53649">
    <property type="entry name" value="Alkaline phosphatase-like"/>
    <property type="match status" value="1"/>
</dbReference>
<dbReference type="RefSeq" id="WP_091347675.1">
    <property type="nucleotide sequence ID" value="NZ_FOIF01000001.1"/>
</dbReference>
<dbReference type="GO" id="GO:0043094">
    <property type="term" value="P:metabolic compound salvage"/>
    <property type="evidence" value="ECO:0007669"/>
    <property type="project" value="UniProtKB-UniRule"/>
</dbReference>
<dbReference type="GO" id="GO:0000287">
    <property type="term" value="F:magnesium ion binding"/>
    <property type="evidence" value="ECO:0007669"/>
    <property type="project" value="UniProtKB-UniRule"/>
</dbReference>
<dbReference type="Pfam" id="PF01676">
    <property type="entry name" value="Metalloenzyme"/>
    <property type="match status" value="1"/>
</dbReference>
<feature type="binding site" evidence="6">
    <location>
        <position position="10"/>
    </location>
    <ligand>
        <name>Mn(2+)</name>
        <dbReference type="ChEBI" id="CHEBI:29035"/>
        <label>1</label>
    </ligand>
</feature>
<comment type="similarity">
    <text evidence="1 6">Belongs to the phosphopentomutase family.</text>
</comment>
<dbReference type="STRING" id="1120990.SAMN03080614_100151"/>
<name>A0A1H9Y109_9FIRM</name>
<dbReference type="GO" id="GO:0006018">
    <property type="term" value="P:2-deoxyribose 1-phosphate catabolic process"/>
    <property type="evidence" value="ECO:0007669"/>
    <property type="project" value="UniProtKB-UniRule"/>
</dbReference>
<dbReference type="PANTHER" id="PTHR21110:SF0">
    <property type="entry name" value="PHOSPHOPENTOMUTASE"/>
    <property type="match status" value="1"/>
</dbReference>
<evidence type="ECO:0000259" key="8">
    <source>
        <dbReference type="Pfam" id="PF01676"/>
    </source>
</evidence>
<comment type="catalytic activity">
    <reaction evidence="6">
        <text>2-deoxy-alpha-D-ribose 1-phosphate = 2-deoxy-D-ribose 5-phosphate</text>
        <dbReference type="Rhea" id="RHEA:27658"/>
        <dbReference type="ChEBI" id="CHEBI:57259"/>
        <dbReference type="ChEBI" id="CHEBI:62877"/>
        <dbReference type="EC" id="5.4.2.7"/>
    </reaction>
</comment>
<reference evidence="10" key="1">
    <citation type="submission" date="2016-10" db="EMBL/GenBank/DDBJ databases">
        <authorList>
            <person name="Varghese N."/>
            <person name="Submissions S."/>
        </authorList>
    </citation>
    <scope>NUCLEOTIDE SEQUENCE [LARGE SCALE GENOMIC DNA]</scope>
    <source>
        <strain evidence="10">DSM 13577</strain>
    </source>
</reference>
<dbReference type="EMBL" id="FOIF01000001">
    <property type="protein sequence ID" value="SES62461.1"/>
    <property type="molecule type" value="Genomic_DNA"/>
</dbReference>
<evidence type="ECO:0000256" key="4">
    <source>
        <dbReference type="ARBA" id="ARBA00023211"/>
    </source>
</evidence>
<feature type="binding site" evidence="6">
    <location>
        <position position="324"/>
    </location>
    <ligand>
        <name>Mn(2+)</name>
        <dbReference type="ChEBI" id="CHEBI:29035"/>
        <label>1</label>
    </ligand>
</feature>
<dbReference type="GO" id="GO:0030145">
    <property type="term" value="F:manganese ion binding"/>
    <property type="evidence" value="ECO:0007669"/>
    <property type="project" value="UniProtKB-UniRule"/>
</dbReference>
<dbReference type="GO" id="GO:0009117">
    <property type="term" value="P:nucleotide metabolic process"/>
    <property type="evidence" value="ECO:0007669"/>
    <property type="project" value="UniProtKB-UniRule"/>
</dbReference>
<dbReference type="GO" id="GO:0008973">
    <property type="term" value="F:phosphopentomutase activity"/>
    <property type="evidence" value="ECO:0007669"/>
    <property type="project" value="UniProtKB-UniRule"/>
</dbReference>
<dbReference type="GO" id="GO:0006015">
    <property type="term" value="P:5-phosphoribose 1-diphosphate biosynthetic process"/>
    <property type="evidence" value="ECO:0007669"/>
    <property type="project" value="UniProtKB-UniPathway"/>
</dbReference>
<evidence type="ECO:0000313" key="9">
    <source>
        <dbReference type="EMBL" id="SES62461.1"/>
    </source>
</evidence>
<evidence type="ECO:0000256" key="5">
    <source>
        <dbReference type="ARBA" id="ARBA00023235"/>
    </source>
</evidence>
<dbReference type="InterPro" id="IPR010045">
    <property type="entry name" value="DeoB"/>
</dbReference>
<accession>A0A1H9Y109</accession>
<dbReference type="FunFam" id="3.30.70.1250:FF:000001">
    <property type="entry name" value="Phosphopentomutase"/>
    <property type="match status" value="1"/>
</dbReference>
<dbReference type="GO" id="GO:0005829">
    <property type="term" value="C:cytosol"/>
    <property type="evidence" value="ECO:0007669"/>
    <property type="project" value="TreeGrafter"/>
</dbReference>
<evidence type="ECO:0000256" key="2">
    <source>
        <dbReference type="ARBA" id="ARBA00022490"/>
    </source>
</evidence>
<evidence type="ECO:0000256" key="1">
    <source>
        <dbReference type="ARBA" id="ARBA00010373"/>
    </source>
</evidence>
<dbReference type="InterPro" id="IPR017850">
    <property type="entry name" value="Alkaline_phosphatase_core_sf"/>
</dbReference>
<feature type="domain" description="Metalloenzyme" evidence="8">
    <location>
        <begin position="2"/>
        <end position="374"/>
    </location>
</feature>